<dbReference type="GO" id="GO:0008483">
    <property type="term" value="F:transaminase activity"/>
    <property type="evidence" value="ECO:0007669"/>
    <property type="project" value="UniProtKB-KW"/>
</dbReference>
<reference evidence="3" key="1">
    <citation type="submission" date="2017-02" db="EMBL/GenBank/DDBJ databases">
        <authorList>
            <person name="Tafer H."/>
            <person name="Lopandic K."/>
        </authorList>
    </citation>
    <scope>NUCLEOTIDE SEQUENCE [LARGE SCALE GENOMIC DNA]</scope>
    <source>
        <strain evidence="3">CBS 366.77</strain>
    </source>
</reference>
<dbReference type="AlphaFoldDB" id="A0A3A2ZQC5"/>
<name>A0A3A2ZQC5_9EURO</name>
<keyword evidence="3" id="KW-1185">Reference proteome</keyword>
<dbReference type="OrthoDB" id="420046at2759"/>
<evidence type="ECO:0000313" key="2">
    <source>
        <dbReference type="EMBL" id="RJE24503.1"/>
    </source>
</evidence>
<dbReference type="STRING" id="2070753.A0A3A2ZQC5"/>
<dbReference type="PANTHER" id="PTHR43586:SF21">
    <property type="entry name" value="PYRIDOXAL PHOSPHATE (PLP)-DEPENDENT ASPARTATE AMINOTRANSFERASE SUPERFAMILY"/>
    <property type="match status" value="1"/>
</dbReference>
<proteinExistence type="predicted"/>
<organism evidence="2 3">
    <name type="scientific">Aspergillus sclerotialis</name>
    <dbReference type="NCBI Taxonomy" id="2070753"/>
    <lineage>
        <taxon>Eukaryota</taxon>
        <taxon>Fungi</taxon>
        <taxon>Dikarya</taxon>
        <taxon>Ascomycota</taxon>
        <taxon>Pezizomycotina</taxon>
        <taxon>Eurotiomycetes</taxon>
        <taxon>Eurotiomycetidae</taxon>
        <taxon>Eurotiales</taxon>
        <taxon>Aspergillaceae</taxon>
        <taxon>Aspergillus</taxon>
        <taxon>Aspergillus subgen. Polypaecilum</taxon>
    </lineage>
</organism>
<dbReference type="InterPro" id="IPR015422">
    <property type="entry name" value="PyrdxlP-dep_Trfase_small"/>
</dbReference>
<evidence type="ECO:0000313" key="3">
    <source>
        <dbReference type="Proteomes" id="UP000266188"/>
    </source>
</evidence>
<keyword evidence="2" id="KW-0808">Transferase</keyword>
<dbReference type="SUPFAM" id="SSF53383">
    <property type="entry name" value="PLP-dependent transferases"/>
    <property type="match status" value="1"/>
</dbReference>
<keyword evidence="2" id="KW-0032">Aminotransferase</keyword>
<dbReference type="EMBL" id="MVGC01000078">
    <property type="protein sequence ID" value="RJE24503.1"/>
    <property type="molecule type" value="Genomic_DNA"/>
</dbReference>
<comment type="caution">
    <text evidence="2">The sequence shown here is derived from an EMBL/GenBank/DDBJ whole genome shotgun (WGS) entry which is preliminary data.</text>
</comment>
<sequence>MVASFDIAGARTRFPALKQDQVFMDNAGGSQVLDTVIESIRSYLTNINVQLGASYNVSKSATTAHGEAYKAAASFINAGPDEISIGVSTTQLLHNLSTALDFQPGDELVLSKLNHEANSAAWARIAERLGLRVKWWGAKDAKNPVCDVDELKSLCSEKTRVVSCPHASNITGTITDVKAIAGVVHQFPRALLCVDGVALAPHRQVDVKTLEVDFYAFSWYKVYGPHIAQLYASSRVHDQIKPLGHFFKGTETLDLKLNLASANYELTNSIPRVVEYFGPNPTATWEKIADYEEKLQAILLDYLRNHPKVTIYGEPSASKDLRVPVISFSVSGIKSQGLVEEVEKRSSYGFRSGHMYSYRLLREVLGLSDVEDGVVRVSLLHYNTEEEVRGLVKALQEVMS</sequence>
<dbReference type="Proteomes" id="UP000266188">
    <property type="component" value="Unassembled WGS sequence"/>
</dbReference>
<protein>
    <submittedName>
        <fullName evidence="2">Aminotransferase</fullName>
    </submittedName>
</protein>
<dbReference type="Pfam" id="PF00266">
    <property type="entry name" value="Aminotran_5"/>
    <property type="match status" value="1"/>
</dbReference>
<dbReference type="Gene3D" id="3.40.640.10">
    <property type="entry name" value="Type I PLP-dependent aspartate aminotransferase-like (Major domain)"/>
    <property type="match status" value="1"/>
</dbReference>
<dbReference type="InterPro" id="IPR015424">
    <property type="entry name" value="PyrdxlP-dep_Trfase"/>
</dbReference>
<dbReference type="Gene3D" id="3.90.1150.10">
    <property type="entry name" value="Aspartate Aminotransferase, domain 1"/>
    <property type="match status" value="1"/>
</dbReference>
<dbReference type="PANTHER" id="PTHR43586">
    <property type="entry name" value="CYSTEINE DESULFURASE"/>
    <property type="match status" value="1"/>
</dbReference>
<dbReference type="InterPro" id="IPR000192">
    <property type="entry name" value="Aminotrans_V_dom"/>
</dbReference>
<dbReference type="InterPro" id="IPR015421">
    <property type="entry name" value="PyrdxlP-dep_Trfase_major"/>
</dbReference>
<evidence type="ECO:0000259" key="1">
    <source>
        <dbReference type="Pfam" id="PF00266"/>
    </source>
</evidence>
<gene>
    <name evidence="2" type="ORF">PHISCL_03141</name>
</gene>
<accession>A0A3A2ZQC5</accession>
<feature type="domain" description="Aminotransferase class V" evidence="1">
    <location>
        <begin position="22"/>
        <end position="389"/>
    </location>
</feature>